<organism evidence="1 2">
    <name type="scientific">Cichorium intybus</name>
    <name type="common">Chicory</name>
    <dbReference type="NCBI Taxonomy" id="13427"/>
    <lineage>
        <taxon>Eukaryota</taxon>
        <taxon>Viridiplantae</taxon>
        <taxon>Streptophyta</taxon>
        <taxon>Embryophyta</taxon>
        <taxon>Tracheophyta</taxon>
        <taxon>Spermatophyta</taxon>
        <taxon>Magnoliopsida</taxon>
        <taxon>eudicotyledons</taxon>
        <taxon>Gunneridae</taxon>
        <taxon>Pentapetalae</taxon>
        <taxon>asterids</taxon>
        <taxon>campanulids</taxon>
        <taxon>Asterales</taxon>
        <taxon>Asteraceae</taxon>
        <taxon>Cichorioideae</taxon>
        <taxon>Cichorieae</taxon>
        <taxon>Cichoriinae</taxon>
        <taxon>Cichorium</taxon>
    </lineage>
</organism>
<protein>
    <submittedName>
        <fullName evidence="1">Uncharacterized protein</fullName>
    </submittedName>
</protein>
<reference evidence="2" key="1">
    <citation type="journal article" date="2022" name="Mol. Ecol. Resour.">
        <title>The genomes of chicory, endive, great burdock and yacon provide insights into Asteraceae palaeo-polyploidization history and plant inulin production.</title>
        <authorList>
            <person name="Fan W."/>
            <person name="Wang S."/>
            <person name="Wang H."/>
            <person name="Wang A."/>
            <person name="Jiang F."/>
            <person name="Liu H."/>
            <person name="Zhao H."/>
            <person name="Xu D."/>
            <person name="Zhang Y."/>
        </authorList>
    </citation>
    <scope>NUCLEOTIDE SEQUENCE [LARGE SCALE GENOMIC DNA]</scope>
    <source>
        <strain evidence="2">cv. Punajuju</strain>
    </source>
</reference>
<keyword evidence="2" id="KW-1185">Reference proteome</keyword>
<gene>
    <name evidence="1" type="ORF">L2E82_32356</name>
</gene>
<evidence type="ECO:0000313" key="2">
    <source>
        <dbReference type="Proteomes" id="UP001055811"/>
    </source>
</evidence>
<dbReference type="Proteomes" id="UP001055811">
    <property type="component" value="Linkage Group LG06"/>
</dbReference>
<dbReference type="EMBL" id="CM042014">
    <property type="protein sequence ID" value="KAI3721347.1"/>
    <property type="molecule type" value="Genomic_DNA"/>
</dbReference>
<reference evidence="1 2" key="2">
    <citation type="journal article" date="2022" name="Mol. Ecol. Resour.">
        <title>The genomes of chicory, endive, great burdock and yacon provide insights into Asteraceae paleo-polyploidization history and plant inulin production.</title>
        <authorList>
            <person name="Fan W."/>
            <person name="Wang S."/>
            <person name="Wang H."/>
            <person name="Wang A."/>
            <person name="Jiang F."/>
            <person name="Liu H."/>
            <person name="Zhao H."/>
            <person name="Xu D."/>
            <person name="Zhang Y."/>
        </authorList>
    </citation>
    <scope>NUCLEOTIDE SEQUENCE [LARGE SCALE GENOMIC DNA]</scope>
    <source>
        <strain evidence="2">cv. Punajuju</strain>
        <tissue evidence="1">Leaves</tissue>
    </source>
</reference>
<accession>A0ACB9BH00</accession>
<comment type="caution">
    <text evidence="1">The sequence shown here is derived from an EMBL/GenBank/DDBJ whole genome shotgun (WGS) entry which is preliminary data.</text>
</comment>
<name>A0ACB9BH00_CICIN</name>
<proteinExistence type="predicted"/>
<evidence type="ECO:0000313" key="1">
    <source>
        <dbReference type="EMBL" id="KAI3721347.1"/>
    </source>
</evidence>
<sequence>MLIFGARIQQPLFAPSRRCLRISCNFSTSSYPLQAPQYVDEDCVHFLPWLRQKSGEEISSVLSIGKSVYGRSLFACKPIHAGDCILKVPYRMQLAPDNLLPSINSSLGKDVRNVAKLALVILLHQKLGQASEWAPYISCLPPVTETHSTIFWSDEELKMINISSLYHETLKQKAQIEKEFSSIKHVISRFPEFFENVTLDKFKHAYNLVESRGWISTRGVSMIPFADFLNHDGCSETDVLSDDFKQVSEVIADQNYAPGDEVLIRYGKFSNARLLLDFGFLLPSNKYDQVKVEVNVPERDQLRSIKLDLLEKHTTPALKDDNALSSSGNSFTVMEVKSLSGKGRGIPQSLRALARVLCCTSPQELQELAMEATRNDGRLARIPLKNRAKEVEAHQFLLLRFNQIIENYNASLEHLIRDSCTLASGKDARRMQLAQELLTGERRVLESASSWLKNYCQTLKDL</sequence>